<dbReference type="Proteomes" id="UP001501231">
    <property type="component" value="Unassembled WGS sequence"/>
</dbReference>
<comment type="caution">
    <text evidence="2">The sequence shown here is derived from an EMBL/GenBank/DDBJ whole genome shotgun (WGS) entry which is preliminary data.</text>
</comment>
<feature type="region of interest" description="Disordered" evidence="1">
    <location>
        <begin position="1"/>
        <end position="85"/>
    </location>
</feature>
<proteinExistence type="predicted"/>
<dbReference type="Gene3D" id="1.25.10.10">
    <property type="entry name" value="Leucine-rich Repeat Variant"/>
    <property type="match status" value="1"/>
</dbReference>
<dbReference type="EMBL" id="BAAARW010000020">
    <property type="protein sequence ID" value="GAA2432479.1"/>
    <property type="molecule type" value="Genomic_DNA"/>
</dbReference>
<evidence type="ECO:0000256" key="1">
    <source>
        <dbReference type="SAM" id="MobiDB-lite"/>
    </source>
</evidence>
<accession>A0ABP5WP62</accession>
<sequence>MSGDERPPASPPAGGGGDGPAPPGAAPKDGQDGPGPGPGPERDQPGQSGEEGGGAQGQQEAAPEPRPDPGSILKNRNRGGSRERRAYQREALSSFNRADVRADTAVGGDQINYHFGTPAAGGGARIKAQPDAVIEEIAHTFVEPEDFAAVRQAMEDGPLVIVQGSKGEGRYAVARWLLRDSARVYSLNADVALTGLTGADLSQDGGYIKRNLTRAEARELDAPAVTHLTGLLRERGCRMVVTVGPAVAFADDAVAELVVRPGRVRNRALIVERHLAWRLSTGTADAILDDEEVAALLDGELAGEGPPSHARTVAVELIRAREGDLPLARTVRGALKQSGDERVRSWFKELSSLSVQCMGLAISVLGGESYETVAHAAEMLRRELMPPRQNVQTTEDLSDAPLVDTREEWLEALGARTYPDRAPTRHGAEAPAELVRFNGTKAQENVLLYFFRAFDRSRGPLLHWLRDCAAHDAEGVRYRTAVATGLLTAQSYDLVRASVVLPWAAAEDHRLRDAAAEALAVTAKEDGMLDAVRKTLEGWAEEESEWLRATAARCWQVLYGAEGTGAVLEMLDSAGEDESLIVTDAVCSSLTDLWEERRDDPEVPDRLIEWATGGDERRRLTGRLAFLVAAVELVEELPGDHGTAVWPGLLWSAAGDPALERRIARLWQFALSDRSVIDTAKAVLFDWVKTAEPEPAVRHALTRLLVATAAADRHTGTRIRHESVKWAEDAPDLAREVRAALGGKA</sequence>
<dbReference type="InterPro" id="IPR016024">
    <property type="entry name" value="ARM-type_fold"/>
</dbReference>
<organism evidence="2 3">
    <name type="scientific">Actinomadura vinacea</name>
    <dbReference type="NCBI Taxonomy" id="115336"/>
    <lineage>
        <taxon>Bacteria</taxon>
        <taxon>Bacillati</taxon>
        <taxon>Actinomycetota</taxon>
        <taxon>Actinomycetes</taxon>
        <taxon>Streptosporangiales</taxon>
        <taxon>Thermomonosporaceae</taxon>
        <taxon>Actinomadura</taxon>
    </lineage>
</organism>
<evidence type="ECO:0008006" key="4">
    <source>
        <dbReference type="Google" id="ProtNLM"/>
    </source>
</evidence>
<dbReference type="InterPro" id="IPR011989">
    <property type="entry name" value="ARM-like"/>
</dbReference>
<evidence type="ECO:0000313" key="3">
    <source>
        <dbReference type="Proteomes" id="UP001501231"/>
    </source>
</evidence>
<evidence type="ECO:0000313" key="2">
    <source>
        <dbReference type="EMBL" id="GAA2432479.1"/>
    </source>
</evidence>
<name>A0ABP5WP62_9ACTN</name>
<protein>
    <recommendedName>
        <fullName evidence="4">HEAT repeat domain-containing protein</fullName>
    </recommendedName>
</protein>
<dbReference type="SUPFAM" id="SSF48371">
    <property type="entry name" value="ARM repeat"/>
    <property type="match status" value="1"/>
</dbReference>
<dbReference type="RefSeq" id="WP_344592454.1">
    <property type="nucleotide sequence ID" value="NZ_BAAARW010000020.1"/>
</dbReference>
<reference evidence="3" key="1">
    <citation type="journal article" date="2019" name="Int. J. Syst. Evol. Microbiol.">
        <title>The Global Catalogue of Microorganisms (GCM) 10K type strain sequencing project: providing services to taxonomists for standard genome sequencing and annotation.</title>
        <authorList>
            <consortium name="The Broad Institute Genomics Platform"/>
            <consortium name="The Broad Institute Genome Sequencing Center for Infectious Disease"/>
            <person name="Wu L."/>
            <person name="Ma J."/>
        </authorList>
    </citation>
    <scope>NUCLEOTIDE SEQUENCE [LARGE SCALE GENOMIC DNA]</scope>
    <source>
        <strain evidence="3">JCM 3325</strain>
    </source>
</reference>
<gene>
    <name evidence="2" type="ORF">GCM10010191_53130</name>
</gene>
<keyword evidence="3" id="KW-1185">Reference proteome</keyword>